<proteinExistence type="predicted"/>
<dbReference type="EMBL" id="KZ293432">
    <property type="protein sequence ID" value="PBK68545.1"/>
    <property type="molecule type" value="Genomic_DNA"/>
</dbReference>
<keyword evidence="2" id="KW-1185">Reference proteome</keyword>
<dbReference type="AlphaFoldDB" id="A0A2H3BCF8"/>
<evidence type="ECO:0000313" key="1">
    <source>
        <dbReference type="EMBL" id="PBK68545.1"/>
    </source>
</evidence>
<gene>
    <name evidence="1" type="ORF">ARMSODRAFT_1019674</name>
</gene>
<organism evidence="1 2">
    <name type="scientific">Armillaria solidipes</name>
    <dbReference type="NCBI Taxonomy" id="1076256"/>
    <lineage>
        <taxon>Eukaryota</taxon>
        <taxon>Fungi</taxon>
        <taxon>Dikarya</taxon>
        <taxon>Basidiomycota</taxon>
        <taxon>Agaricomycotina</taxon>
        <taxon>Agaricomycetes</taxon>
        <taxon>Agaricomycetidae</taxon>
        <taxon>Agaricales</taxon>
        <taxon>Marasmiineae</taxon>
        <taxon>Physalacriaceae</taxon>
        <taxon>Armillaria</taxon>
    </lineage>
</organism>
<dbReference type="Proteomes" id="UP000218334">
    <property type="component" value="Unassembled WGS sequence"/>
</dbReference>
<evidence type="ECO:0000313" key="2">
    <source>
        <dbReference type="Proteomes" id="UP000218334"/>
    </source>
</evidence>
<protein>
    <submittedName>
        <fullName evidence="1">Uncharacterized protein</fullName>
    </submittedName>
</protein>
<sequence length="109" mass="11927">MATWLSLRLPLKLTTTCPYLYALLAPISLYKLLQSLSACQESLRATALPVVEDSGTTTNSCSNPNSRGHGLLGEHYAILRRLTMMEHAEMSSSGRDWQAILCVAGVVLF</sequence>
<name>A0A2H3BCF8_9AGAR</name>
<reference evidence="2" key="1">
    <citation type="journal article" date="2017" name="Nat. Ecol. Evol.">
        <title>Genome expansion and lineage-specific genetic innovations in the forest pathogenic fungi Armillaria.</title>
        <authorList>
            <person name="Sipos G."/>
            <person name="Prasanna A.N."/>
            <person name="Walter M.C."/>
            <person name="O'Connor E."/>
            <person name="Balint B."/>
            <person name="Krizsan K."/>
            <person name="Kiss B."/>
            <person name="Hess J."/>
            <person name="Varga T."/>
            <person name="Slot J."/>
            <person name="Riley R."/>
            <person name="Boka B."/>
            <person name="Rigling D."/>
            <person name="Barry K."/>
            <person name="Lee J."/>
            <person name="Mihaltcheva S."/>
            <person name="LaButti K."/>
            <person name="Lipzen A."/>
            <person name="Waldron R."/>
            <person name="Moloney N.M."/>
            <person name="Sperisen C."/>
            <person name="Kredics L."/>
            <person name="Vagvoelgyi C."/>
            <person name="Patrignani A."/>
            <person name="Fitzpatrick D."/>
            <person name="Nagy I."/>
            <person name="Doyle S."/>
            <person name="Anderson J.B."/>
            <person name="Grigoriev I.V."/>
            <person name="Gueldener U."/>
            <person name="Muensterkoetter M."/>
            <person name="Nagy L.G."/>
        </authorList>
    </citation>
    <scope>NUCLEOTIDE SEQUENCE [LARGE SCALE GENOMIC DNA]</scope>
    <source>
        <strain evidence="2">28-4</strain>
    </source>
</reference>
<accession>A0A2H3BCF8</accession>